<dbReference type="CDD" id="cd17546">
    <property type="entry name" value="REC_hyHK_CKI1_RcsC-like"/>
    <property type="match status" value="1"/>
</dbReference>
<dbReference type="FunFam" id="1.10.287.130:FF:000002">
    <property type="entry name" value="Two-component osmosensing histidine kinase"/>
    <property type="match status" value="1"/>
</dbReference>
<feature type="domain" description="Response regulatory" evidence="19">
    <location>
        <begin position="912"/>
        <end position="1030"/>
    </location>
</feature>
<dbReference type="FunFam" id="3.30.565.10:FF:000010">
    <property type="entry name" value="Sensor histidine kinase RcsC"/>
    <property type="match status" value="1"/>
</dbReference>
<evidence type="ECO:0000256" key="2">
    <source>
        <dbReference type="ARBA" id="ARBA00004651"/>
    </source>
</evidence>
<dbReference type="CDD" id="cd16922">
    <property type="entry name" value="HATPase_EvgS-ArcB-TorS-like"/>
    <property type="match status" value="1"/>
</dbReference>
<evidence type="ECO:0000256" key="1">
    <source>
        <dbReference type="ARBA" id="ARBA00000085"/>
    </source>
</evidence>
<feature type="domain" description="PAS" evidence="20">
    <location>
        <begin position="191"/>
        <end position="217"/>
    </location>
</feature>
<keyword evidence="11" id="KW-1133">Transmembrane helix</keyword>
<dbReference type="SMART" id="SM00387">
    <property type="entry name" value="HATPase_c"/>
    <property type="match status" value="1"/>
</dbReference>
<dbReference type="PROSITE" id="PS50110">
    <property type="entry name" value="RESPONSE_REGULATORY"/>
    <property type="match status" value="2"/>
</dbReference>
<dbReference type="PROSITE" id="PS50894">
    <property type="entry name" value="HPT"/>
    <property type="match status" value="1"/>
</dbReference>
<dbReference type="InterPro" id="IPR000014">
    <property type="entry name" value="PAS"/>
</dbReference>
<evidence type="ECO:0000256" key="11">
    <source>
        <dbReference type="ARBA" id="ARBA00022989"/>
    </source>
</evidence>
<comment type="subunit">
    <text evidence="14">At low DSF concentrations, interacts with RpfF.</text>
</comment>
<dbReference type="PROSITE" id="PS50113">
    <property type="entry name" value="PAC"/>
    <property type="match status" value="2"/>
</dbReference>
<dbReference type="Pfam" id="PF02518">
    <property type="entry name" value="HATPase_c"/>
    <property type="match status" value="1"/>
</dbReference>
<dbReference type="RefSeq" id="WP_150435493.1">
    <property type="nucleotide sequence ID" value="NZ_VYKJ01000006.1"/>
</dbReference>
<evidence type="ECO:0000259" key="22">
    <source>
        <dbReference type="PROSITE" id="PS50894"/>
    </source>
</evidence>
<dbReference type="OrthoDB" id="9770795at2"/>
<keyword evidence="7" id="KW-0812">Transmembrane</keyword>
<dbReference type="NCBIfam" id="TIGR00229">
    <property type="entry name" value="sensory_box"/>
    <property type="match status" value="2"/>
</dbReference>
<dbReference type="InterPro" id="IPR000700">
    <property type="entry name" value="PAS-assoc_C"/>
</dbReference>
<dbReference type="InterPro" id="IPR003661">
    <property type="entry name" value="HisK_dim/P_dom"/>
</dbReference>
<evidence type="ECO:0000259" key="20">
    <source>
        <dbReference type="PROSITE" id="PS50112"/>
    </source>
</evidence>
<dbReference type="InterPro" id="IPR005467">
    <property type="entry name" value="His_kinase_dom"/>
</dbReference>
<dbReference type="SMART" id="SM00388">
    <property type="entry name" value="HisKA"/>
    <property type="match status" value="1"/>
</dbReference>
<feature type="domain" description="PAS" evidence="20">
    <location>
        <begin position="55"/>
        <end position="80"/>
    </location>
</feature>
<keyword evidence="4" id="KW-1003">Cell membrane</keyword>
<dbReference type="SUPFAM" id="SSF47226">
    <property type="entry name" value="Histidine-containing phosphotransfer domain, HPT domain"/>
    <property type="match status" value="1"/>
</dbReference>
<dbReference type="GO" id="GO:0000155">
    <property type="term" value="F:phosphorelay sensor kinase activity"/>
    <property type="evidence" value="ECO:0007669"/>
    <property type="project" value="InterPro"/>
</dbReference>
<keyword evidence="24" id="KW-1185">Reference proteome</keyword>
<evidence type="ECO:0000313" key="23">
    <source>
        <dbReference type="EMBL" id="KAA8999348.1"/>
    </source>
</evidence>
<evidence type="ECO:0000256" key="16">
    <source>
        <dbReference type="PROSITE-ProRule" id="PRU00110"/>
    </source>
</evidence>
<evidence type="ECO:0000256" key="7">
    <source>
        <dbReference type="ARBA" id="ARBA00022692"/>
    </source>
</evidence>
<dbReference type="Pfam" id="PF08447">
    <property type="entry name" value="PAS_3"/>
    <property type="match status" value="1"/>
</dbReference>
<dbReference type="Proteomes" id="UP000335415">
    <property type="component" value="Unassembled WGS sequence"/>
</dbReference>
<keyword evidence="5 17" id="KW-0597">Phosphoprotein</keyword>
<evidence type="ECO:0000256" key="17">
    <source>
        <dbReference type="PROSITE-ProRule" id="PRU00169"/>
    </source>
</evidence>
<dbReference type="CDD" id="cd00082">
    <property type="entry name" value="HisKA"/>
    <property type="match status" value="1"/>
</dbReference>
<dbReference type="Pfam" id="PF01627">
    <property type="entry name" value="Hpt"/>
    <property type="match status" value="1"/>
</dbReference>
<dbReference type="Gene3D" id="3.30.450.20">
    <property type="entry name" value="PAS domain"/>
    <property type="match status" value="4"/>
</dbReference>
<gene>
    <name evidence="23" type="ORF">FJU30_13490</name>
</gene>
<keyword evidence="9" id="KW-0418">Kinase</keyword>
<comment type="subcellular location">
    <subcellularLocation>
        <location evidence="2">Cell membrane</location>
        <topology evidence="2">Multi-pass membrane protein</topology>
    </subcellularLocation>
</comment>
<dbReference type="InterPro" id="IPR011006">
    <property type="entry name" value="CheY-like_superfamily"/>
</dbReference>
<feature type="modified residue" description="Phosphohistidine" evidence="16">
    <location>
        <position position="1102"/>
    </location>
</feature>
<comment type="catalytic activity">
    <reaction evidence="1">
        <text>ATP + protein L-histidine = ADP + protein N-phospho-L-histidine.</text>
        <dbReference type="EC" id="2.7.13.3"/>
    </reaction>
</comment>
<dbReference type="CDD" id="cd00130">
    <property type="entry name" value="PAS"/>
    <property type="match status" value="2"/>
</dbReference>
<dbReference type="InterPro" id="IPR004358">
    <property type="entry name" value="Sig_transdc_His_kin-like_C"/>
</dbReference>
<dbReference type="InterPro" id="IPR013656">
    <property type="entry name" value="PAS_4"/>
</dbReference>
<reference evidence="23 24" key="1">
    <citation type="submission" date="2019-09" db="EMBL/GenBank/DDBJ databases">
        <authorList>
            <person name="Li Y."/>
        </authorList>
    </citation>
    <scope>NUCLEOTIDE SEQUENCE [LARGE SCALE GENOMIC DNA]</scope>
    <source>
        <strain evidence="23 24">L3-3HA</strain>
    </source>
</reference>
<dbReference type="InterPro" id="IPR003594">
    <property type="entry name" value="HATPase_dom"/>
</dbReference>
<dbReference type="InterPro" id="IPR013655">
    <property type="entry name" value="PAS_fold_3"/>
</dbReference>
<name>A0A5J5FYQ2_9GAMM</name>
<accession>A0A5J5FYQ2</accession>
<dbReference type="SMART" id="SM00448">
    <property type="entry name" value="REC"/>
    <property type="match status" value="1"/>
</dbReference>
<dbReference type="PROSITE" id="PS50109">
    <property type="entry name" value="HIS_KIN"/>
    <property type="match status" value="1"/>
</dbReference>
<dbReference type="EC" id="2.7.13.3" evidence="3"/>
<evidence type="ECO:0000259" key="21">
    <source>
        <dbReference type="PROSITE" id="PS50113"/>
    </source>
</evidence>
<evidence type="ECO:0000256" key="6">
    <source>
        <dbReference type="ARBA" id="ARBA00022679"/>
    </source>
</evidence>
<dbReference type="InterPro" id="IPR001610">
    <property type="entry name" value="PAC"/>
</dbReference>
<evidence type="ECO:0000256" key="14">
    <source>
        <dbReference type="ARBA" id="ARBA00064003"/>
    </source>
</evidence>
<evidence type="ECO:0000256" key="5">
    <source>
        <dbReference type="ARBA" id="ARBA00022553"/>
    </source>
</evidence>
<dbReference type="InterPro" id="IPR036641">
    <property type="entry name" value="HPT_dom_sf"/>
</dbReference>
<feature type="domain" description="PAC" evidence="21">
    <location>
        <begin position="367"/>
        <end position="418"/>
    </location>
</feature>
<feature type="domain" description="Response regulatory" evidence="19">
    <location>
        <begin position="787"/>
        <end position="894"/>
    </location>
</feature>
<comment type="caution">
    <text evidence="23">The sequence shown here is derived from an EMBL/GenBank/DDBJ whole genome shotgun (WGS) entry which is preliminary data.</text>
</comment>
<dbReference type="Gene3D" id="1.10.287.130">
    <property type="match status" value="1"/>
</dbReference>
<feature type="domain" description="PAC" evidence="21">
    <location>
        <begin position="245"/>
        <end position="297"/>
    </location>
</feature>
<feature type="domain" description="Histidine kinase" evidence="18">
    <location>
        <begin position="552"/>
        <end position="773"/>
    </location>
</feature>
<evidence type="ECO:0000256" key="3">
    <source>
        <dbReference type="ARBA" id="ARBA00012438"/>
    </source>
</evidence>
<dbReference type="InterPro" id="IPR036097">
    <property type="entry name" value="HisK_dim/P_sf"/>
</dbReference>
<dbReference type="SMART" id="SM00086">
    <property type="entry name" value="PAC"/>
    <property type="match status" value="2"/>
</dbReference>
<evidence type="ECO:0000256" key="9">
    <source>
        <dbReference type="ARBA" id="ARBA00022777"/>
    </source>
</evidence>
<keyword evidence="6" id="KW-0808">Transferase</keyword>
<dbReference type="Pfam" id="PF00072">
    <property type="entry name" value="Response_reg"/>
    <property type="match status" value="1"/>
</dbReference>
<evidence type="ECO:0000256" key="8">
    <source>
        <dbReference type="ARBA" id="ARBA00022741"/>
    </source>
</evidence>
<comment type="caution">
    <text evidence="17">Lacks conserved residue(s) required for the propagation of feature annotation.</text>
</comment>
<organism evidence="23 24">
    <name type="scientific">Affinibrenneria salicis</name>
    <dbReference type="NCBI Taxonomy" id="2590031"/>
    <lineage>
        <taxon>Bacteria</taxon>
        <taxon>Pseudomonadati</taxon>
        <taxon>Pseudomonadota</taxon>
        <taxon>Gammaproteobacteria</taxon>
        <taxon>Enterobacterales</taxon>
        <taxon>Pectobacteriaceae</taxon>
        <taxon>Affinibrenneria</taxon>
    </lineage>
</organism>
<dbReference type="Gene3D" id="3.40.50.2300">
    <property type="match status" value="1"/>
</dbReference>
<proteinExistence type="predicted"/>
<keyword evidence="13" id="KW-0472">Membrane</keyword>
<dbReference type="SUPFAM" id="SSF55874">
    <property type="entry name" value="ATPase domain of HSP90 chaperone/DNA topoisomerase II/histidine kinase"/>
    <property type="match status" value="1"/>
</dbReference>
<evidence type="ECO:0000256" key="4">
    <source>
        <dbReference type="ARBA" id="ARBA00022475"/>
    </source>
</evidence>
<feature type="domain" description="HPt" evidence="22">
    <location>
        <begin position="1063"/>
        <end position="1159"/>
    </location>
</feature>
<evidence type="ECO:0000259" key="18">
    <source>
        <dbReference type="PROSITE" id="PS50109"/>
    </source>
</evidence>
<dbReference type="SUPFAM" id="SSF47384">
    <property type="entry name" value="Homodimeric domain of signal transducing histidine kinase"/>
    <property type="match status" value="1"/>
</dbReference>
<evidence type="ECO:0000259" key="19">
    <source>
        <dbReference type="PROSITE" id="PS50110"/>
    </source>
</evidence>
<dbReference type="Pfam" id="PF00512">
    <property type="entry name" value="HisKA"/>
    <property type="match status" value="1"/>
</dbReference>
<dbReference type="PANTHER" id="PTHR45339:SF1">
    <property type="entry name" value="HYBRID SIGNAL TRANSDUCTION HISTIDINE KINASE J"/>
    <property type="match status" value="1"/>
</dbReference>
<dbReference type="PROSITE" id="PS50112">
    <property type="entry name" value="PAS"/>
    <property type="match status" value="2"/>
</dbReference>
<dbReference type="PANTHER" id="PTHR45339">
    <property type="entry name" value="HYBRID SIGNAL TRANSDUCTION HISTIDINE KINASE J"/>
    <property type="match status" value="1"/>
</dbReference>
<dbReference type="PRINTS" id="PR00344">
    <property type="entry name" value="BCTRLSENSOR"/>
</dbReference>
<dbReference type="SMART" id="SM00091">
    <property type="entry name" value="PAS"/>
    <property type="match status" value="3"/>
</dbReference>
<evidence type="ECO:0000256" key="10">
    <source>
        <dbReference type="ARBA" id="ARBA00022840"/>
    </source>
</evidence>
<dbReference type="InterPro" id="IPR036890">
    <property type="entry name" value="HATPase_C_sf"/>
</dbReference>
<sequence>MTTAFWWGAATTLAVILLLTLSYRCITRRRDWSGISQVVGMMRLHSDAACLLRPDGKVVWVNPAYSEITGFSSEQLVERNWFRFLRERVADGTPVAAIENALAERRELRVDLMFRLTSGAERCMIVELHPLHRLARGLFSYLSAPSFTGYLVVQVDIDQQRRERKMTQLALRDRQAVLDILDHYAIVTETDLQGRITKVNKRFLEISGYRNDELIGRRHSMFSSGIHDKTFWREMWSTIARGGIWHGEICNRTRDGSLYWLDSVIAPMLGESGRPVKYMSIRTDITTLKLSLDMQERTGKIAGVGGWYYTPESEVLYLTGGTRNLVGLADNTMSLDSLNTLMQRMMPQQWAACRAMVRHTMASGDPYSQEVQLRLPDGRAIWVNLSGEVEYLHGKLYRLVGAVQDVSAQVEARLRVESSERVLRSAIDALDEAFALYDADEKLVLSNDRYQNMFGAQGHLIQPGIAAEDVLQLEVNAGIHEGVDGIEGWRTLWRQPTFHQQVKTSSGRWIKRIGVTTSDGMRVLFWIDITDLHQALDDADAASRSKSRFLANMSHEIRTPMNAIMGMMQLIEHTGISDEQRDLLRKMEGAARSLLGILNDILDFSKVEAGMMLLDTEPFRLDTLLADVSTILSGTLGSKRLELVYEVDPAVPPQLLGDALRLQQILINLGGNAVKFTARGEVRVQLRQLQRDERGALLEFAVQDTGIGISEDAIEHIFTGFSQAEASISRRYGGSGLGLAISHRLVELMGGRLQVQSEVGRGSRFWFQIWLQPENKGLPPLAQAGERALLLETHPVSRTVIGELLEKRGGWRVEACKDVACALAALDAEPAPTLALLSVDEHDYPRLLARLRAEPAPPVILLISSRPIPPRNGLPTLCKPLTFSMIRHAIQGRNPQQQSDAPGQQCRLAGIRLLLVEDNEINQEVVIRLLAHEGARVSVVSNGLQGIQALDAAPDAYDLVLMDMQMPVMDGLQATLAIRSEPRFDPLPIIAMTANAMQTDREACLEAGMNGHIGKPFHLEELVDIILRHTGRASGDVLPTPRPPAGEPLVLDAANALLRLGQDRTFYAQLLRDFAPAARHLAQSIVLALAEGRSADARDAAHQLKSTAATTGAQRLAAACADIEQRCANGETPAAALPAELDEALAAQQAWLRRHSEADGAQPTLLAEGEAADAKHASLTADLAQLAAALQASDMSALDLFDALQARHAGLPGLQALSSAMGLFDTEAALAALQELRAQLERRTPR</sequence>
<evidence type="ECO:0000313" key="24">
    <source>
        <dbReference type="Proteomes" id="UP000335415"/>
    </source>
</evidence>
<dbReference type="InterPro" id="IPR035965">
    <property type="entry name" value="PAS-like_dom_sf"/>
</dbReference>
<dbReference type="InterPro" id="IPR001789">
    <property type="entry name" value="Sig_transdc_resp-reg_receiver"/>
</dbReference>
<dbReference type="GO" id="GO:0005524">
    <property type="term" value="F:ATP binding"/>
    <property type="evidence" value="ECO:0007669"/>
    <property type="project" value="UniProtKB-KW"/>
</dbReference>
<dbReference type="Gene3D" id="3.30.565.10">
    <property type="entry name" value="Histidine kinase-like ATPase, C-terminal domain"/>
    <property type="match status" value="1"/>
</dbReference>
<dbReference type="Pfam" id="PF12860">
    <property type="entry name" value="PAS_7"/>
    <property type="match status" value="1"/>
</dbReference>
<dbReference type="InterPro" id="IPR008207">
    <property type="entry name" value="Sig_transdc_His_kin_Hpt_dom"/>
</dbReference>
<evidence type="ECO:0000256" key="12">
    <source>
        <dbReference type="ARBA" id="ARBA00023012"/>
    </source>
</evidence>
<keyword evidence="12" id="KW-0902">Two-component regulatory system</keyword>
<dbReference type="Pfam" id="PF13426">
    <property type="entry name" value="PAS_9"/>
    <property type="match status" value="1"/>
</dbReference>
<keyword evidence="10" id="KW-0067">ATP-binding</keyword>
<dbReference type="GO" id="GO:0005886">
    <property type="term" value="C:plasma membrane"/>
    <property type="evidence" value="ECO:0007669"/>
    <property type="project" value="UniProtKB-SubCell"/>
</dbReference>
<evidence type="ECO:0000256" key="13">
    <source>
        <dbReference type="ARBA" id="ARBA00023136"/>
    </source>
</evidence>
<keyword evidence="8" id="KW-0547">Nucleotide-binding</keyword>
<dbReference type="SUPFAM" id="SSF55785">
    <property type="entry name" value="PYP-like sensor domain (PAS domain)"/>
    <property type="match status" value="4"/>
</dbReference>
<protein>
    <recommendedName>
        <fullName evidence="15">Sensory/regulatory protein RpfC</fullName>
        <ecNumber evidence="3">2.7.13.3</ecNumber>
    </recommendedName>
</protein>
<dbReference type="Pfam" id="PF08448">
    <property type="entry name" value="PAS_4"/>
    <property type="match status" value="1"/>
</dbReference>
<evidence type="ECO:0000256" key="15">
    <source>
        <dbReference type="ARBA" id="ARBA00068150"/>
    </source>
</evidence>
<dbReference type="SUPFAM" id="SSF52172">
    <property type="entry name" value="CheY-like"/>
    <property type="match status" value="2"/>
</dbReference>
<dbReference type="EMBL" id="VYKJ01000006">
    <property type="protein sequence ID" value="KAA8999348.1"/>
    <property type="molecule type" value="Genomic_DNA"/>
</dbReference>
<dbReference type="Gene3D" id="1.20.120.160">
    <property type="entry name" value="HPT domain"/>
    <property type="match status" value="1"/>
</dbReference>
<feature type="modified residue" description="4-aspartylphosphate" evidence="17">
    <location>
        <position position="963"/>
    </location>
</feature>
<dbReference type="AlphaFoldDB" id="A0A5J5FYQ2"/>